<keyword evidence="1 3" id="KW-0808">Transferase</keyword>
<protein>
    <submittedName>
        <fullName evidence="3">Methyltransferase family protein</fullName>
    </submittedName>
</protein>
<dbReference type="InterPro" id="IPR041698">
    <property type="entry name" value="Methyltransf_25"/>
</dbReference>
<reference evidence="3 4" key="1">
    <citation type="submission" date="2018-10" db="EMBL/GenBank/DDBJ databases">
        <title>Comparative analysis of microorganisms from saline springs in Andes Mountain Range, Colombia.</title>
        <authorList>
            <person name="Rubin E."/>
        </authorList>
    </citation>
    <scope>NUCLEOTIDE SEQUENCE [LARGE SCALE GENOMIC DNA]</scope>
    <source>
        <strain evidence="3 4">USBA 36</strain>
    </source>
</reference>
<dbReference type="SUPFAM" id="SSF53335">
    <property type="entry name" value="S-adenosyl-L-methionine-dependent methyltransferases"/>
    <property type="match status" value="1"/>
</dbReference>
<dbReference type="Proteomes" id="UP000277424">
    <property type="component" value="Unassembled WGS sequence"/>
</dbReference>
<sequence length="230" mass="26383">MPQAPGQYGDRELFRRGGGLKAPADSEYRRRLEALYLPRLDRHRIGPEAQAWPNIFEQSVRFIALADIGIKPDDTVLDAGCGLGDFATYLGEHDFQGRYIGIDMLPQMVERARRARFADGFDVSFDCADIRDAPERWQADIVVASGIFVEMTEEEARETIAALFRACRRGVAFTSLSSWDRSENEEGFLRLDPLRTLEFCRGLTPRLLLRHEYFYSDFAIYLYRDLPDVN</sequence>
<dbReference type="InterPro" id="IPR029063">
    <property type="entry name" value="SAM-dependent_MTases_sf"/>
</dbReference>
<dbReference type="GO" id="GO:0008168">
    <property type="term" value="F:methyltransferase activity"/>
    <property type="evidence" value="ECO:0007669"/>
    <property type="project" value="UniProtKB-KW"/>
</dbReference>
<dbReference type="CDD" id="cd02440">
    <property type="entry name" value="AdoMet_MTases"/>
    <property type="match status" value="1"/>
</dbReference>
<name>A0A420WAE8_9PROT</name>
<dbReference type="GO" id="GO:0032259">
    <property type="term" value="P:methylation"/>
    <property type="evidence" value="ECO:0007669"/>
    <property type="project" value="UniProtKB-KW"/>
</dbReference>
<dbReference type="Pfam" id="PF13649">
    <property type="entry name" value="Methyltransf_25"/>
    <property type="match status" value="1"/>
</dbReference>
<evidence type="ECO:0000313" key="4">
    <source>
        <dbReference type="Proteomes" id="UP000277424"/>
    </source>
</evidence>
<organism evidence="3 4">
    <name type="scientific">Oceanibaculum indicum</name>
    <dbReference type="NCBI Taxonomy" id="526216"/>
    <lineage>
        <taxon>Bacteria</taxon>
        <taxon>Pseudomonadati</taxon>
        <taxon>Pseudomonadota</taxon>
        <taxon>Alphaproteobacteria</taxon>
        <taxon>Rhodospirillales</taxon>
        <taxon>Oceanibaculaceae</taxon>
        <taxon>Oceanibaculum</taxon>
    </lineage>
</organism>
<evidence type="ECO:0000259" key="2">
    <source>
        <dbReference type="Pfam" id="PF13649"/>
    </source>
</evidence>
<gene>
    <name evidence="3" type="ORF">BCL74_3573</name>
</gene>
<dbReference type="RefSeq" id="WP_121222106.1">
    <property type="nucleotide sequence ID" value="NZ_RBIG01000005.1"/>
</dbReference>
<dbReference type="PANTHER" id="PTHR43861">
    <property type="entry name" value="TRANS-ACONITATE 2-METHYLTRANSFERASE-RELATED"/>
    <property type="match status" value="1"/>
</dbReference>
<dbReference type="AlphaFoldDB" id="A0A420WAE8"/>
<evidence type="ECO:0000256" key="1">
    <source>
        <dbReference type="ARBA" id="ARBA00022679"/>
    </source>
</evidence>
<evidence type="ECO:0000313" key="3">
    <source>
        <dbReference type="EMBL" id="RKQ67912.1"/>
    </source>
</evidence>
<keyword evidence="3" id="KW-0489">Methyltransferase</keyword>
<proteinExistence type="predicted"/>
<accession>A0A420WAE8</accession>
<dbReference type="Gene3D" id="3.40.50.150">
    <property type="entry name" value="Vaccinia Virus protein VP39"/>
    <property type="match status" value="1"/>
</dbReference>
<feature type="domain" description="Methyltransferase" evidence="2">
    <location>
        <begin position="76"/>
        <end position="170"/>
    </location>
</feature>
<comment type="caution">
    <text evidence="3">The sequence shown here is derived from an EMBL/GenBank/DDBJ whole genome shotgun (WGS) entry which is preliminary data.</text>
</comment>
<dbReference type="OrthoDB" id="9800454at2"/>
<dbReference type="EMBL" id="RBIG01000005">
    <property type="protein sequence ID" value="RKQ67912.1"/>
    <property type="molecule type" value="Genomic_DNA"/>
</dbReference>